<comment type="caution">
    <text evidence="4">The sequence shown here is derived from an EMBL/GenBank/DDBJ whole genome shotgun (WGS) entry which is preliminary data.</text>
</comment>
<dbReference type="Pfam" id="PF02632">
    <property type="entry name" value="BioY"/>
    <property type="match status" value="1"/>
</dbReference>
<dbReference type="PANTHER" id="PTHR34295">
    <property type="entry name" value="BIOTIN TRANSPORTER BIOY"/>
    <property type="match status" value="1"/>
</dbReference>
<keyword evidence="3" id="KW-0812">Transmembrane</keyword>
<keyword evidence="2" id="KW-0813">Transport</keyword>
<dbReference type="AlphaFoldDB" id="A0A5C5RY38"/>
<feature type="transmembrane region" description="Helical" evidence="3">
    <location>
        <begin position="134"/>
        <end position="152"/>
    </location>
</feature>
<comment type="subcellular location">
    <subcellularLocation>
        <location evidence="2">Cell membrane</location>
        <topology evidence="2">Multi-pass membrane protein</topology>
    </subcellularLocation>
</comment>
<dbReference type="GO" id="GO:0015225">
    <property type="term" value="F:biotin transmembrane transporter activity"/>
    <property type="evidence" value="ECO:0007669"/>
    <property type="project" value="UniProtKB-UniRule"/>
</dbReference>
<name>A0A5C5RY38_9ACTN</name>
<accession>A0A5C5RY38</accession>
<protein>
    <recommendedName>
        <fullName evidence="2">Biotin transporter</fullName>
    </recommendedName>
</protein>
<dbReference type="GO" id="GO:0005886">
    <property type="term" value="C:plasma membrane"/>
    <property type="evidence" value="ECO:0007669"/>
    <property type="project" value="UniProtKB-SubCell"/>
</dbReference>
<gene>
    <name evidence="4" type="ORF">FK530_17760</name>
</gene>
<keyword evidence="2 3" id="KW-0472">Membrane</keyword>
<dbReference type="PANTHER" id="PTHR34295:SF1">
    <property type="entry name" value="BIOTIN TRANSPORTER BIOY"/>
    <property type="match status" value="1"/>
</dbReference>
<dbReference type="OrthoDB" id="9803495at2"/>
<feature type="transmembrane region" description="Helical" evidence="3">
    <location>
        <begin position="93"/>
        <end position="114"/>
    </location>
</feature>
<reference evidence="4 5" key="1">
    <citation type="submission" date="2019-06" db="EMBL/GenBank/DDBJ databases">
        <title>Tsukamurella conjunctivitidis sp. nov., Tsukamurella assacharolytica sp. nov. and Tsukamurella sputae sp. nov. isolated from patients with conjunctivitis, bacteraemia (lymphoma) and respiratory infection (sputum) in Hong Kong.</title>
        <authorList>
            <person name="Teng J.L.L."/>
            <person name="Lee H.H."/>
            <person name="Fong J.Y.H."/>
            <person name="Fok K.M.N."/>
            <person name="Lau S.K.P."/>
            <person name="Woo P.C.Y."/>
        </authorList>
    </citation>
    <scope>NUCLEOTIDE SEQUENCE [LARGE SCALE GENOMIC DNA]</scope>
    <source>
        <strain evidence="4 5">HKU72</strain>
    </source>
</reference>
<organism evidence="4 5">
    <name type="scientific">Tsukamurella conjunctivitidis</name>
    <dbReference type="NCBI Taxonomy" id="2592068"/>
    <lineage>
        <taxon>Bacteria</taxon>
        <taxon>Bacillati</taxon>
        <taxon>Actinomycetota</taxon>
        <taxon>Actinomycetes</taxon>
        <taxon>Mycobacteriales</taxon>
        <taxon>Tsukamurellaceae</taxon>
        <taxon>Tsukamurella</taxon>
    </lineage>
</organism>
<proteinExistence type="inferred from homology"/>
<dbReference type="InterPro" id="IPR003784">
    <property type="entry name" value="BioY"/>
</dbReference>
<dbReference type="PIRSF" id="PIRSF016661">
    <property type="entry name" value="BioY"/>
    <property type="match status" value="1"/>
</dbReference>
<evidence type="ECO:0000313" key="4">
    <source>
        <dbReference type="EMBL" id="TWS27582.1"/>
    </source>
</evidence>
<dbReference type="Proteomes" id="UP000319375">
    <property type="component" value="Unassembled WGS sequence"/>
</dbReference>
<keyword evidence="3" id="KW-1133">Transmembrane helix</keyword>
<feature type="transmembrane region" description="Helical" evidence="3">
    <location>
        <begin position="64"/>
        <end position="81"/>
    </location>
</feature>
<dbReference type="Gene3D" id="1.10.1760.20">
    <property type="match status" value="1"/>
</dbReference>
<evidence type="ECO:0000313" key="5">
    <source>
        <dbReference type="Proteomes" id="UP000319375"/>
    </source>
</evidence>
<evidence type="ECO:0000256" key="3">
    <source>
        <dbReference type="SAM" id="Phobius"/>
    </source>
</evidence>
<sequence>MPTVTISGIAPITLQTLGFMLAASLLGYPWGGASVALYVLLIVVGLPIGAGGRGGLAVLTGPTGGFLIGGIIGALVTGWLVDTWGRTNPLKVGLANVIGLVLVVYAVGLPWLGWRTGSGLFAKLTLGFQFVPGDLIKVVITALVVVTVARAYPRIAKKRA</sequence>
<evidence type="ECO:0000256" key="2">
    <source>
        <dbReference type="PIRNR" id="PIRNR016661"/>
    </source>
</evidence>
<comment type="similarity">
    <text evidence="1 2">Belongs to the BioY family.</text>
</comment>
<keyword evidence="2" id="KW-1003">Cell membrane</keyword>
<dbReference type="EMBL" id="VIGX01000012">
    <property type="protein sequence ID" value="TWS27582.1"/>
    <property type="molecule type" value="Genomic_DNA"/>
</dbReference>
<evidence type="ECO:0000256" key="1">
    <source>
        <dbReference type="ARBA" id="ARBA00010692"/>
    </source>
</evidence>
<keyword evidence="5" id="KW-1185">Reference proteome</keyword>